<dbReference type="Gene3D" id="1.10.600.10">
    <property type="entry name" value="Farnesyl Diphosphate Synthase"/>
    <property type="match status" value="1"/>
</dbReference>
<organism evidence="1 2">
    <name type="scientific">Rhodocollybia butyracea</name>
    <dbReference type="NCBI Taxonomy" id="206335"/>
    <lineage>
        <taxon>Eukaryota</taxon>
        <taxon>Fungi</taxon>
        <taxon>Dikarya</taxon>
        <taxon>Basidiomycota</taxon>
        <taxon>Agaricomycotina</taxon>
        <taxon>Agaricomycetes</taxon>
        <taxon>Agaricomycetidae</taxon>
        <taxon>Agaricales</taxon>
        <taxon>Marasmiineae</taxon>
        <taxon>Omphalotaceae</taxon>
        <taxon>Rhodocollybia</taxon>
    </lineage>
</organism>
<reference evidence="1" key="1">
    <citation type="submission" date="2020-11" db="EMBL/GenBank/DDBJ databases">
        <authorList>
            <consortium name="DOE Joint Genome Institute"/>
            <person name="Ahrendt S."/>
            <person name="Riley R."/>
            <person name="Andreopoulos W."/>
            <person name="Labutti K."/>
            <person name="Pangilinan J."/>
            <person name="Ruiz-Duenas F.J."/>
            <person name="Barrasa J.M."/>
            <person name="Sanchez-Garcia M."/>
            <person name="Camarero S."/>
            <person name="Miyauchi S."/>
            <person name="Serrano A."/>
            <person name="Linde D."/>
            <person name="Babiker R."/>
            <person name="Drula E."/>
            <person name="Ayuso-Fernandez I."/>
            <person name="Pacheco R."/>
            <person name="Padilla G."/>
            <person name="Ferreira P."/>
            <person name="Barriuso J."/>
            <person name="Kellner H."/>
            <person name="Castanera R."/>
            <person name="Alfaro M."/>
            <person name="Ramirez L."/>
            <person name="Pisabarro A.G."/>
            <person name="Kuo A."/>
            <person name="Tritt A."/>
            <person name="Lipzen A."/>
            <person name="He G."/>
            <person name="Yan M."/>
            <person name="Ng V."/>
            <person name="Cullen D."/>
            <person name="Martin F."/>
            <person name="Rosso M.-N."/>
            <person name="Henrissat B."/>
            <person name="Hibbett D."/>
            <person name="Martinez A.T."/>
            <person name="Grigoriev I.V."/>
        </authorList>
    </citation>
    <scope>NUCLEOTIDE SEQUENCE</scope>
    <source>
        <strain evidence="1">AH 40177</strain>
    </source>
</reference>
<protein>
    <submittedName>
        <fullName evidence="1">Uncharacterized protein</fullName>
    </submittedName>
</protein>
<dbReference type="AlphaFoldDB" id="A0A9P5P5U1"/>
<dbReference type="EMBL" id="JADNRY010000462">
    <property type="protein sequence ID" value="KAF9050932.1"/>
    <property type="molecule type" value="Genomic_DNA"/>
</dbReference>
<accession>A0A9P5P5U1</accession>
<gene>
    <name evidence="1" type="ORF">BDP27DRAFT_1373540</name>
</gene>
<name>A0A9P5P5U1_9AGAR</name>
<evidence type="ECO:0000313" key="1">
    <source>
        <dbReference type="EMBL" id="KAF9050932.1"/>
    </source>
</evidence>
<sequence>MESLPVPPNLKLGKEWPFENEKDRAIISHYNYGGFSTWSAPGADFNCMIWVARLCGIFFLADDYIHVHKKSDRISGFKRAAEAPGLEFWEASMCLSQSVSC</sequence>
<dbReference type="Proteomes" id="UP000772434">
    <property type="component" value="Unassembled WGS sequence"/>
</dbReference>
<dbReference type="InterPro" id="IPR008949">
    <property type="entry name" value="Isoprenoid_synthase_dom_sf"/>
</dbReference>
<comment type="caution">
    <text evidence="1">The sequence shown here is derived from an EMBL/GenBank/DDBJ whole genome shotgun (WGS) entry which is preliminary data.</text>
</comment>
<evidence type="ECO:0000313" key="2">
    <source>
        <dbReference type="Proteomes" id="UP000772434"/>
    </source>
</evidence>
<keyword evidence="2" id="KW-1185">Reference proteome</keyword>
<proteinExistence type="predicted"/>